<dbReference type="Proteomes" id="UP000183995">
    <property type="component" value="Unassembled WGS sequence"/>
</dbReference>
<dbReference type="PANTHER" id="PTHR40078">
    <property type="entry name" value="INTEGRAL MEMBRANE PROTEIN-RELATED"/>
    <property type="match status" value="1"/>
</dbReference>
<sequence length="241" mass="26185">MKLQKSALIKRLVIFAAGIFIMATGVSFSVKSDLGVSPVTSVPYVLSRIFGLSLGTWTIFFYIFCMALQAAILRREYKLINLFQIAASFAFGWFTDLSTRMISFLPVTDNYIVRFVYLALGICCVAFGILLYLTTALIALPTDGTVQAISYKGGFKLHKVKIAYDSVSTAISLVLSLAVLRGLNGLGVGTVIASFGVGRMLGVFTALLKKRLTRFLNIPPDDGPAPPRRTLHTRGNAKKAG</sequence>
<evidence type="ECO:0000313" key="3">
    <source>
        <dbReference type="EMBL" id="SHI11140.1"/>
    </source>
</evidence>
<name>A0A1M5YGG9_9FIRM</name>
<dbReference type="OrthoDB" id="87655at2"/>
<feature type="region of interest" description="Disordered" evidence="1">
    <location>
        <begin position="219"/>
        <end position="241"/>
    </location>
</feature>
<dbReference type="InterPro" id="IPR038750">
    <property type="entry name" value="YczE/YyaS-like"/>
</dbReference>
<feature type="compositionally biased region" description="Basic residues" evidence="1">
    <location>
        <begin position="229"/>
        <end position="241"/>
    </location>
</feature>
<dbReference type="EMBL" id="FQXV01000008">
    <property type="protein sequence ID" value="SHI11140.1"/>
    <property type="molecule type" value="Genomic_DNA"/>
</dbReference>
<reference evidence="3 4" key="1">
    <citation type="submission" date="2016-11" db="EMBL/GenBank/DDBJ databases">
        <authorList>
            <person name="Jaros S."/>
            <person name="Januszkiewicz K."/>
            <person name="Wedrychowicz H."/>
        </authorList>
    </citation>
    <scope>NUCLEOTIDE SEQUENCE [LARGE SCALE GENOMIC DNA]</scope>
    <source>
        <strain evidence="3 4">DSM 10068</strain>
    </source>
</reference>
<dbReference type="PANTHER" id="PTHR40078:SF1">
    <property type="entry name" value="INTEGRAL MEMBRANE PROTEIN"/>
    <property type="match status" value="1"/>
</dbReference>
<gene>
    <name evidence="3" type="ORF">SAMN02745823_02511</name>
</gene>
<proteinExistence type="predicted"/>
<feature type="transmembrane region" description="Helical" evidence="2">
    <location>
        <begin position="12"/>
        <end position="30"/>
    </location>
</feature>
<feature type="transmembrane region" description="Helical" evidence="2">
    <location>
        <begin position="162"/>
        <end position="180"/>
    </location>
</feature>
<keyword evidence="4" id="KW-1185">Reference proteome</keyword>
<feature type="transmembrane region" description="Helical" evidence="2">
    <location>
        <begin position="115"/>
        <end position="141"/>
    </location>
</feature>
<protein>
    <submittedName>
        <fullName evidence="3">Uncharacterized membrane protein YczE</fullName>
    </submittedName>
</protein>
<dbReference type="Pfam" id="PF19700">
    <property type="entry name" value="DUF6198"/>
    <property type="match status" value="1"/>
</dbReference>
<evidence type="ECO:0000256" key="2">
    <source>
        <dbReference type="SAM" id="Phobius"/>
    </source>
</evidence>
<dbReference type="RefSeq" id="WP_073079515.1">
    <property type="nucleotide sequence ID" value="NZ_FQXV01000008.1"/>
</dbReference>
<keyword evidence="2" id="KW-1133">Transmembrane helix</keyword>
<evidence type="ECO:0000313" key="4">
    <source>
        <dbReference type="Proteomes" id="UP000183995"/>
    </source>
</evidence>
<accession>A0A1M5YGG9</accession>
<feature type="transmembrane region" description="Helical" evidence="2">
    <location>
        <begin position="186"/>
        <end position="208"/>
    </location>
</feature>
<keyword evidence="2" id="KW-0472">Membrane</keyword>
<feature type="transmembrane region" description="Helical" evidence="2">
    <location>
        <begin position="79"/>
        <end position="95"/>
    </location>
</feature>
<dbReference type="AlphaFoldDB" id="A0A1M5YGG9"/>
<dbReference type="STRING" id="1123282.SAMN02745823_02511"/>
<evidence type="ECO:0000256" key="1">
    <source>
        <dbReference type="SAM" id="MobiDB-lite"/>
    </source>
</evidence>
<feature type="transmembrane region" description="Helical" evidence="2">
    <location>
        <begin position="50"/>
        <end position="72"/>
    </location>
</feature>
<organism evidence="3 4">
    <name type="scientific">Sporobacter termitidis DSM 10068</name>
    <dbReference type="NCBI Taxonomy" id="1123282"/>
    <lineage>
        <taxon>Bacteria</taxon>
        <taxon>Bacillati</taxon>
        <taxon>Bacillota</taxon>
        <taxon>Clostridia</taxon>
        <taxon>Eubacteriales</taxon>
        <taxon>Oscillospiraceae</taxon>
        <taxon>Sporobacter</taxon>
    </lineage>
</organism>
<keyword evidence="2" id="KW-0812">Transmembrane</keyword>